<comment type="caution">
    <text evidence="2">The sequence shown here is derived from an EMBL/GenBank/DDBJ whole genome shotgun (WGS) entry which is preliminary data.</text>
</comment>
<evidence type="ECO:0000313" key="3">
    <source>
        <dbReference type="Proteomes" id="UP000739180"/>
    </source>
</evidence>
<gene>
    <name evidence="2" type="ORF">FGS76_02975</name>
</gene>
<protein>
    <recommendedName>
        <fullName evidence="4">ABC-type transport auxiliary lipoprotein component domain-containing protein</fullName>
    </recommendedName>
</protein>
<dbReference type="Proteomes" id="UP000739180">
    <property type="component" value="Unassembled WGS sequence"/>
</dbReference>
<dbReference type="RefSeq" id="WP_138771145.1">
    <property type="nucleotide sequence ID" value="NZ_JBHSSX010000173.1"/>
</dbReference>
<sequence length="222" mass="23989">MLLKPPVAPLLALSLALLLAACQGPAPATLPNLQAGGTLPRPANAAPAQLDGYQMPARLAGLEGDGAISRPGEDGWRQWRFADADTRLKVTLYGLPGGWQDLSATRIVSGHYGQLRQQRVNRVYNSRDQSIRVVGERLFDLEGHVTASGAWLINRPGQRPLHETLLLTTGPGHFIRLEAASRQRDTTALLRLSKRALAEFRAGQRRVEDSGAGKMEAPPAAK</sequence>
<feature type="chain" id="PRO_5045267179" description="ABC-type transport auxiliary lipoprotein component domain-containing protein" evidence="1">
    <location>
        <begin position="29"/>
        <end position="222"/>
    </location>
</feature>
<reference evidence="2 3" key="1">
    <citation type="submission" date="2019-05" db="EMBL/GenBank/DDBJ databases">
        <title>Genome of Alcanivorax gelatiniphagus, an oil degrading marine bacteria.</title>
        <authorList>
            <person name="Kwon K.K."/>
        </authorList>
    </citation>
    <scope>NUCLEOTIDE SEQUENCE [LARGE SCALE GENOMIC DNA]</scope>
    <source>
        <strain evidence="2 3">MEBiC 08158</strain>
    </source>
</reference>
<dbReference type="PROSITE" id="PS51257">
    <property type="entry name" value="PROKAR_LIPOPROTEIN"/>
    <property type="match status" value="1"/>
</dbReference>
<name>A0ABY2XPH0_9GAMM</name>
<proteinExistence type="predicted"/>
<feature type="signal peptide" evidence="1">
    <location>
        <begin position="1"/>
        <end position="28"/>
    </location>
</feature>
<keyword evidence="1" id="KW-0732">Signal</keyword>
<evidence type="ECO:0000256" key="1">
    <source>
        <dbReference type="SAM" id="SignalP"/>
    </source>
</evidence>
<evidence type="ECO:0000313" key="2">
    <source>
        <dbReference type="EMBL" id="TMW14473.1"/>
    </source>
</evidence>
<evidence type="ECO:0008006" key="4">
    <source>
        <dbReference type="Google" id="ProtNLM"/>
    </source>
</evidence>
<dbReference type="EMBL" id="VCQT01000014">
    <property type="protein sequence ID" value="TMW14473.1"/>
    <property type="molecule type" value="Genomic_DNA"/>
</dbReference>
<keyword evidence="3" id="KW-1185">Reference proteome</keyword>
<organism evidence="2 3">
    <name type="scientific">Alloalcanivorax gelatiniphagus</name>
    <dbReference type="NCBI Taxonomy" id="1194167"/>
    <lineage>
        <taxon>Bacteria</taxon>
        <taxon>Pseudomonadati</taxon>
        <taxon>Pseudomonadota</taxon>
        <taxon>Gammaproteobacteria</taxon>
        <taxon>Oceanospirillales</taxon>
        <taxon>Alcanivoracaceae</taxon>
        <taxon>Alloalcanivorax</taxon>
    </lineage>
</organism>
<accession>A0ABY2XPH0</accession>